<name>A0ABW3M6S5_9PSEU</name>
<evidence type="ECO:0000256" key="1">
    <source>
        <dbReference type="SAM" id="MobiDB-lite"/>
    </source>
</evidence>
<proteinExistence type="predicted"/>
<dbReference type="EMBL" id="JBHTIS010000583">
    <property type="protein sequence ID" value="MFD1046263.1"/>
    <property type="molecule type" value="Genomic_DNA"/>
</dbReference>
<sequence>MTTSGPGQTYGGSSVGGDPTFQSTVSDAGEATVASVLSAEQDAKLVGEVLEDLSVFDGIVEDAR</sequence>
<evidence type="ECO:0000313" key="3">
    <source>
        <dbReference type="Proteomes" id="UP001597045"/>
    </source>
</evidence>
<keyword evidence="3" id="KW-1185">Reference proteome</keyword>
<reference evidence="3" key="1">
    <citation type="journal article" date="2019" name="Int. J. Syst. Evol. Microbiol.">
        <title>The Global Catalogue of Microorganisms (GCM) 10K type strain sequencing project: providing services to taxonomists for standard genome sequencing and annotation.</title>
        <authorList>
            <consortium name="The Broad Institute Genomics Platform"/>
            <consortium name="The Broad Institute Genome Sequencing Center for Infectious Disease"/>
            <person name="Wu L."/>
            <person name="Ma J."/>
        </authorList>
    </citation>
    <scope>NUCLEOTIDE SEQUENCE [LARGE SCALE GENOMIC DNA]</scope>
    <source>
        <strain evidence="3">JCM 31486</strain>
    </source>
</reference>
<feature type="non-terminal residue" evidence="2">
    <location>
        <position position="64"/>
    </location>
</feature>
<organism evidence="2 3">
    <name type="scientific">Kibdelosporangium lantanae</name>
    <dbReference type="NCBI Taxonomy" id="1497396"/>
    <lineage>
        <taxon>Bacteria</taxon>
        <taxon>Bacillati</taxon>
        <taxon>Actinomycetota</taxon>
        <taxon>Actinomycetes</taxon>
        <taxon>Pseudonocardiales</taxon>
        <taxon>Pseudonocardiaceae</taxon>
        <taxon>Kibdelosporangium</taxon>
    </lineage>
</organism>
<comment type="caution">
    <text evidence="2">The sequence shown here is derived from an EMBL/GenBank/DDBJ whole genome shotgun (WGS) entry which is preliminary data.</text>
</comment>
<protein>
    <recommendedName>
        <fullName evidence="4">FXSXX-COOH protein</fullName>
    </recommendedName>
</protein>
<gene>
    <name evidence="2" type="ORF">ACFQ1S_12205</name>
</gene>
<accession>A0ABW3M6S5</accession>
<evidence type="ECO:0000313" key="2">
    <source>
        <dbReference type="EMBL" id="MFD1046263.1"/>
    </source>
</evidence>
<feature type="region of interest" description="Disordered" evidence="1">
    <location>
        <begin position="1"/>
        <end position="29"/>
    </location>
</feature>
<dbReference type="Proteomes" id="UP001597045">
    <property type="component" value="Unassembled WGS sequence"/>
</dbReference>
<evidence type="ECO:0008006" key="4">
    <source>
        <dbReference type="Google" id="ProtNLM"/>
    </source>
</evidence>